<dbReference type="AlphaFoldDB" id="A0A0E2AR28"/>
<comment type="caution">
    <text evidence="3">The sequence shown here is derived from an EMBL/GenBank/DDBJ whole genome shotgun (WGS) entry which is preliminary data.</text>
</comment>
<dbReference type="RefSeq" id="WP_005793695.1">
    <property type="nucleotide sequence ID" value="NZ_JH724215.1"/>
</dbReference>
<feature type="transmembrane region" description="Helical" evidence="2">
    <location>
        <begin position="608"/>
        <end position="630"/>
    </location>
</feature>
<evidence type="ECO:0000256" key="1">
    <source>
        <dbReference type="SAM" id="MobiDB-lite"/>
    </source>
</evidence>
<protein>
    <submittedName>
        <fullName evidence="3">Uncharacterized protein</fullName>
    </submittedName>
</protein>
<keyword evidence="2" id="KW-0812">Transmembrane</keyword>
<evidence type="ECO:0000313" key="3">
    <source>
        <dbReference type="EMBL" id="EIY96733.1"/>
    </source>
</evidence>
<keyword evidence="2" id="KW-1133">Transmembrane helix</keyword>
<dbReference type="PATRIC" id="fig|997883.3.peg.2727"/>
<evidence type="ECO:0000256" key="2">
    <source>
        <dbReference type="SAM" id="Phobius"/>
    </source>
</evidence>
<organism evidence="3 4">
    <name type="scientific">Bacteroides fragilis CL07T12C05</name>
    <dbReference type="NCBI Taxonomy" id="997883"/>
    <lineage>
        <taxon>Bacteria</taxon>
        <taxon>Pseudomonadati</taxon>
        <taxon>Bacteroidota</taxon>
        <taxon>Bacteroidia</taxon>
        <taxon>Bacteroidales</taxon>
        <taxon>Bacteroidaceae</taxon>
        <taxon>Bacteroides</taxon>
    </lineage>
</organism>
<sequence>MADIITRLILKSDAFDANLKRAKGSVNSYQNDILSVAKTAGAGIMKFAGTIGVAVGAYEGFNKLMNSSQTLSDEYNRTIEGLKGAVDNFFYSIGSGDWTPFFNGLDETIRKAREAYNAMDQLGNTKMSYGYFNMKNQAEFQKQITILKDKDSTGAQKEEAQKRLDAVLKDQREIVGQLGRRSTEAVQALVAASTGISAADVSMVSVDRVTRFDVSAMGDAEKKQAEKEYQYFKNAEATLRKKYTKVETVMTGAGMNRSWSTVKTLDYESYNKAMAPMIAKYQDAIVYNGMLVKGSDEWLNKLYGIRSEAFAAEQAYESMTKTANRASQAGGKDSKEDKDEKPLKDTLAWYDAEISRLNKKLSEETTMQARATVQAAINELEKKKVNIKMLVEQEAFKIKHGEMKDGELLLPASKAPDIAKIYSDSGTEFAKLESTYSEMIAERQSALSKAIDIEQQTFIQSQIDKLKNTLKELRSMQKESDVTGDIYSAYQNNAGSKKQSSFDLREEIGNMKLPKFESPIKKKDVDLNQQYADSLGDVSNVMGSLSGLFDSNTASVLQWGSSLIGTIAQAIPKILEMSTANEIEATSATKSASANTLAAGSEALKAHAGIPFVGIAMGVAGVAAIIAAMASIPKFANGGIVPGISFAGDKVPAMLNSGEMILNGSQQANLFKMLNSKLYAGLNVERSNITPSVGHLAGLISPSENKVQVEFGKARVIGTDIFLSINNTLKKQGKKPL</sequence>
<accession>A0A0E2AR28</accession>
<feature type="region of interest" description="Disordered" evidence="1">
    <location>
        <begin position="321"/>
        <end position="340"/>
    </location>
</feature>
<evidence type="ECO:0000313" key="4">
    <source>
        <dbReference type="Proteomes" id="UP000003879"/>
    </source>
</evidence>
<gene>
    <name evidence="3" type="ORF">HMPREF1056_02621</name>
</gene>
<keyword evidence="2" id="KW-0472">Membrane</keyword>
<dbReference type="EMBL" id="AGXN01000012">
    <property type="protein sequence ID" value="EIY96733.1"/>
    <property type="molecule type" value="Genomic_DNA"/>
</dbReference>
<reference evidence="3 4" key="1">
    <citation type="submission" date="2012-02" db="EMBL/GenBank/DDBJ databases">
        <title>The Genome Sequence of Bacteroides fragilis CL07T12C05.</title>
        <authorList>
            <consortium name="The Broad Institute Genome Sequencing Platform"/>
            <person name="Earl A."/>
            <person name="Ward D."/>
            <person name="Feldgarden M."/>
            <person name="Gevers D."/>
            <person name="Zitomersky N.L."/>
            <person name="Coyne M.J."/>
            <person name="Comstock L.E."/>
            <person name="Young S.K."/>
            <person name="Zeng Q."/>
            <person name="Gargeya S."/>
            <person name="Fitzgerald M."/>
            <person name="Haas B."/>
            <person name="Abouelleil A."/>
            <person name="Alvarado L."/>
            <person name="Arachchi H.M."/>
            <person name="Berlin A."/>
            <person name="Chapman S.B."/>
            <person name="Gearin G."/>
            <person name="Goldberg J."/>
            <person name="Griggs A."/>
            <person name="Gujja S."/>
            <person name="Hansen M."/>
            <person name="Heiman D."/>
            <person name="Howarth C."/>
            <person name="Larimer J."/>
            <person name="Lui A."/>
            <person name="MacDonald P.J.P."/>
            <person name="McCowen C."/>
            <person name="Montmayeur A."/>
            <person name="Murphy C."/>
            <person name="Neiman D."/>
            <person name="Pearson M."/>
            <person name="Priest M."/>
            <person name="Roberts A."/>
            <person name="Saif S."/>
            <person name="Shea T."/>
            <person name="Sisk P."/>
            <person name="Stolte C."/>
            <person name="Sykes S."/>
            <person name="Wortman J."/>
            <person name="Nusbaum C."/>
            <person name="Birren B."/>
        </authorList>
    </citation>
    <scope>NUCLEOTIDE SEQUENCE [LARGE SCALE GENOMIC DNA]</scope>
    <source>
        <strain evidence="3 4">CL07T12C05</strain>
    </source>
</reference>
<name>A0A0E2AR28_BACFG</name>
<dbReference type="Proteomes" id="UP000003879">
    <property type="component" value="Unassembled WGS sequence"/>
</dbReference>
<dbReference type="HOGENOM" id="CLU_394659_0_0_10"/>
<proteinExistence type="predicted"/>